<evidence type="ECO:0000313" key="18">
    <source>
        <dbReference type="EMBL" id="KAA8645739.1"/>
    </source>
</evidence>
<dbReference type="VEuPathDB" id="FungiDB:EYZ11_001243"/>
<sequence>MGFTQHLVVFLEPCTGSFLQLFVTCVVVVIVYGFVLGTYRITLHPLARFPGPKLAAFTQWYETYYEFFKKPGGQFLFHYRKLHEKYGPIVRISPFEIHIQDSSFFEEMFSQSLPWDKPKHLEHRFNNSTGTFPTPKHEIHRHRRAALNPFFSKRTIATAAPMMQDQLTKLCNRLRREYQGTGKVLRLDWMWGCIASDIVVRYCFDRGYGFLEAPDFESPFIQALFDLLNDVHLVTQFPWIATVFNALPESIAEALQPGLRSVNHYNREMAKQISDILDNQADSKTPDQKTVFNALLESDLPCEEVTLTRLQHEAITVIGAGFETTKYALSVASFHIVNTPSIYRRLRQELEAAIPDPHNIPPLSELERLPYLTACIQECIRMSYGVAQRASRISDTITLRYKSYIIPRGTVISMDNYSISHDESIFPDSYTFKPERWLNDPIAPDGKKLTRYLVSFGRGTRSCLGINLAYAEMYISMANVYRSFEFELFDTDRDAVDCYRDMFLPHAKPGTRGVRRFLPAAFPPNTNPSDNNTDSNKRIQIARGITFVKTRINVLLVDHVFWPTTSSAASSPFENPKVGVVGTNKRVRRTDKRFNIRSFWNMLGALYLGAIISKFEPRTPLTEMSLLYRVDVGPFLDPPTS</sequence>
<proteinExistence type="inferred from homology"/>
<comment type="subcellular location">
    <subcellularLocation>
        <location evidence="2">Membrane</location>
        <topology evidence="2">Single-pass membrane protein</topology>
    </subcellularLocation>
</comment>
<dbReference type="InterPro" id="IPR036396">
    <property type="entry name" value="Cyt_P450_sf"/>
</dbReference>
<evidence type="ECO:0000256" key="10">
    <source>
        <dbReference type="ARBA" id="ARBA00023004"/>
    </source>
</evidence>
<evidence type="ECO:0000256" key="7">
    <source>
        <dbReference type="ARBA" id="ARBA00022723"/>
    </source>
</evidence>
<dbReference type="InterPro" id="IPR050121">
    <property type="entry name" value="Cytochrome_P450_monoxygenase"/>
</dbReference>
<dbReference type="PANTHER" id="PTHR24305">
    <property type="entry name" value="CYTOCHROME P450"/>
    <property type="match status" value="1"/>
</dbReference>
<keyword evidence="12 17" id="KW-0472">Membrane</keyword>
<evidence type="ECO:0000313" key="19">
    <source>
        <dbReference type="Proteomes" id="UP000324241"/>
    </source>
</evidence>
<feature type="binding site" description="axial binding residue" evidence="15">
    <location>
        <position position="463"/>
    </location>
    <ligand>
        <name>heme</name>
        <dbReference type="ChEBI" id="CHEBI:30413"/>
    </ligand>
    <ligandPart>
        <name>Fe</name>
        <dbReference type="ChEBI" id="CHEBI:18248"/>
    </ligandPart>
</feature>
<keyword evidence="9 16" id="KW-0560">Oxidoreductase</keyword>
<evidence type="ECO:0000256" key="2">
    <source>
        <dbReference type="ARBA" id="ARBA00004167"/>
    </source>
</evidence>
<dbReference type="GO" id="GO:0004497">
    <property type="term" value="F:monooxygenase activity"/>
    <property type="evidence" value="ECO:0007669"/>
    <property type="project" value="UniProtKB-KW"/>
</dbReference>
<evidence type="ECO:0000256" key="12">
    <source>
        <dbReference type="ARBA" id="ARBA00023136"/>
    </source>
</evidence>
<dbReference type="Pfam" id="PF00067">
    <property type="entry name" value="p450"/>
    <property type="match status" value="1"/>
</dbReference>
<dbReference type="FunFam" id="1.10.630.10:FF:000069">
    <property type="entry name" value="Cytochrome P450, putative (Eurofung)"/>
    <property type="match status" value="1"/>
</dbReference>
<dbReference type="Proteomes" id="UP000324241">
    <property type="component" value="Unassembled WGS sequence"/>
</dbReference>
<evidence type="ECO:0000256" key="17">
    <source>
        <dbReference type="SAM" id="Phobius"/>
    </source>
</evidence>
<evidence type="ECO:0000256" key="11">
    <source>
        <dbReference type="ARBA" id="ARBA00023033"/>
    </source>
</evidence>
<comment type="catalytic activity">
    <reaction evidence="13">
        <text>7-methylmellein + 3 reduced [NADPH--hemoprotein reductase] + 3 O2 = 7-carboxymellein + 3 oxidized [NADPH--hemoprotein reductase] + 4 H2O + 4 H(+)</text>
        <dbReference type="Rhea" id="RHEA:72771"/>
        <dbReference type="Rhea" id="RHEA-COMP:11964"/>
        <dbReference type="Rhea" id="RHEA-COMP:11965"/>
        <dbReference type="ChEBI" id="CHEBI:15377"/>
        <dbReference type="ChEBI" id="CHEBI:15378"/>
        <dbReference type="ChEBI" id="CHEBI:15379"/>
        <dbReference type="ChEBI" id="CHEBI:57618"/>
        <dbReference type="ChEBI" id="CHEBI:58210"/>
        <dbReference type="ChEBI" id="CHEBI:192524"/>
        <dbReference type="ChEBI" id="CHEBI:192525"/>
    </reaction>
    <physiologicalReaction direction="left-to-right" evidence="13">
        <dbReference type="Rhea" id="RHEA:72772"/>
    </physiologicalReaction>
</comment>
<keyword evidence="5 15" id="KW-0349">Heme</keyword>
<evidence type="ECO:0000256" key="4">
    <source>
        <dbReference type="ARBA" id="ARBA00010617"/>
    </source>
</evidence>
<keyword evidence="8 17" id="KW-1133">Transmembrane helix</keyword>
<evidence type="ECO:0000256" key="8">
    <source>
        <dbReference type="ARBA" id="ARBA00022989"/>
    </source>
</evidence>
<dbReference type="PROSITE" id="PS00086">
    <property type="entry name" value="CYTOCHROME_P450"/>
    <property type="match status" value="1"/>
</dbReference>
<evidence type="ECO:0000256" key="3">
    <source>
        <dbReference type="ARBA" id="ARBA00004685"/>
    </source>
</evidence>
<dbReference type="Gene3D" id="1.10.630.10">
    <property type="entry name" value="Cytochrome P450"/>
    <property type="match status" value="1"/>
</dbReference>
<protein>
    <recommendedName>
        <fullName evidence="14">Cytochrome P450 monooxygenase otaC</fullName>
    </recommendedName>
</protein>
<dbReference type="RefSeq" id="XP_033425100.1">
    <property type="nucleotide sequence ID" value="XM_033571785.1"/>
</dbReference>
<dbReference type="PANTHER" id="PTHR24305:SF231">
    <property type="entry name" value="P450, PUTATIVE (EUROFUNG)-RELATED"/>
    <property type="match status" value="1"/>
</dbReference>
<dbReference type="InterPro" id="IPR017972">
    <property type="entry name" value="Cyt_P450_CS"/>
</dbReference>
<evidence type="ECO:0000256" key="14">
    <source>
        <dbReference type="ARBA" id="ARBA00069646"/>
    </source>
</evidence>
<evidence type="ECO:0000256" key="6">
    <source>
        <dbReference type="ARBA" id="ARBA00022692"/>
    </source>
</evidence>
<comment type="cofactor">
    <cofactor evidence="1 15">
        <name>heme</name>
        <dbReference type="ChEBI" id="CHEBI:30413"/>
    </cofactor>
</comment>
<dbReference type="GO" id="GO:0005506">
    <property type="term" value="F:iron ion binding"/>
    <property type="evidence" value="ECO:0007669"/>
    <property type="project" value="InterPro"/>
</dbReference>
<evidence type="ECO:0000256" key="5">
    <source>
        <dbReference type="ARBA" id="ARBA00022617"/>
    </source>
</evidence>
<dbReference type="GO" id="GO:0016705">
    <property type="term" value="F:oxidoreductase activity, acting on paired donors, with incorporation or reduction of molecular oxygen"/>
    <property type="evidence" value="ECO:0007669"/>
    <property type="project" value="InterPro"/>
</dbReference>
<accession>A0A5M9MMP8</accession>
<dbReference type="AlphaFoldDB" id="A0A5M9MMP8"/>
<gene>
    <name evidence="18" type="ORF">ATNIH1004_007158</name>
</gene>
<evidence type="ECO:0000256" key="1">
    <source>
        <dbReference type="ARBA" id="ARBA00001971"/>
    </source>
</evidence>
<evidence type="ECO:0000256" key="16">
    <source>
        <dbReference type="RuleBase" id="RU000461"/>
    </source>
</evidence>
<dbReference type="EMBL" id="QUQM01000007">
    <property type="protein sequence ID" value="KAA8645739.1"/>
    <property type="molecule type" value="Genomic_DNA"/>
</dbReference>
<dbReference type="PRINTS" id="PR00463">
    <property type="entry name" value="EP450I"/>
</dbReference>
<dbReference type="InterPro" id="IPR002401">
    <property type="entry name" value="Cyt_P450_E_grp-I"/>
</dbReference>
<dbReference type="InterPro" id="IPR001128">
    <property type="entry name" value="Cyt_P450"/>
</dbReference>
<comment type="pathway">
    <text evidence="3">Mycotoxin biosynthesis.</text>
</comment>
<keyword evidence="11 16" id="KW-0503">Monooxygenase</keyword>
<keyword evidence="7 15" id="KW-0479">Metal-binding</keyword>
<keyword evidence="10 15" id="KW-0408">Iron</keyword>
<organism evidence="18 19">
    <name type="scientific">Aspergillus tanneri</name>
    <dbReference type="NCBI Taxonomy" id="1220188"/>
    <lineage>
        <taxon>Eukaryota</taxon>
        <taxon>Fungi</taxon>
        <taxon>Dikarya</taxon>
        <taxon>Ascomycota</taxon>
        <taxon>Pezizomycotina</taxon>
        <taxon>Eurotiomycetes</taxon>
        <taxon>Eurotiomycetidae</taxon>
        <taxon>Eurotiales</taxon>
        <taxon>Aspergillaceae</taxon>
        <taxon>Aspergillus</taxon>
        <taxon>Aspergillus subgen. Circumdati</taxon>
    </lineage>
</organism>
<dbReference type="SUPFAM" id="SSF48264">
    <property type="entry name" value="Cytochrome P450"/>
    <property type="match status" value="1"/>
</dbReference>
<keyword evidence="6 17" id="KW-0812">Transmembrane</keyword>
<evidence type="ECO:0000256" key="15">
    <source>
        <dbReference type="PIRSR" id="PIRSR602401-1"/>
    </source>
</evidence>
<comment type="similarity">
    <text evidence="4 16">Belongs to the cytochrome P450 family.</text>
</comment>
<feature type="transmembrane region" description="Helical" evidence="17">
    <location>
        <begin position="18"/>
        <end position="39"/>
    </location>
</feature>
<comment type="caution">
    <text evidence="18">The sequence shown here is derived from an EMBL/GenBank/DDBJ whole genome shotgun (WGS) entry which is preliminary data.</text>
</comment>
<evidence type="ECO:0000256" key="13">
    <source>
        <dbReference type="ARBA" id="ARBA00051517"/>
    </source>
</evidence>
<dbReference type="GO" id="GO:0016020">
    <property type="term" value="C:membrane"/>
    <property type="evidence" value="ECO:0007669"/>
    <property type="project" value="UniProtKB-SubCell"/>
</dbReference>
<dbReference type="OrthoDB" id="3945418at2759"/>
<dbReference type="CDD" id="cd11062">
    <property type="entry name" value="CYP58-like"/>
    <property type="match status" value="1"/>
</dbReference>
<dbReference type="GeneID" id="54329860"/>
<dbReference type="GO" id="GO:0020037">
    <property type="term" value="F:heme binding"/>
    <property type="evidence" value="ECO:0007669"/>
    <property type="project" value="InterPro"/>
</dbReference>
<evidence type="ECO:0000256" key="9">
    <source>
        <dbReference type="ARBA" id="ARBA00023002"/>
    </source>
</evidence>
<reference evidence="18 19" key="1">
    <citation type="submission" date="2019-08" db="EMBL/GenBank/DDBJ databases">
        <title>The genome sequence of a newly discovered highly antifungal drug resistant Aspergillus species, Aspergillus tanneri NIH 1004.</title>
        <authorList>
            <person name="Mounaud S."/>
            <person name="Singh I."/>
            <person name="Joardar V."/>
            <person name="Pakala S."/>
            <person name="Pakala S."/>
            <person name="Venepally P."/>
            <person name="Chung J.K."/>
            <person name="Losada L."/>
            <person name="Nierman W.C."/>
        </authorList>
    </citation>
    <scope>NUCLEOTIDE SEQUENCE [LARGE SCALE GENOMIC DNA]</scope>
    <source>
        <strain evidence="18 19">NIH1004</strain>
    </source>
</reference>
<name>A0A5M9MMP8_9EURO</name>